<sequence length="318" mass="34841">MGMFRASCCPRRWQWSETPRTSPQHVSAKRSEGDNCVIGASCASTESFEQESVESDDTPAPKLLPRELTLEERQVAWFAANFDDASGGQAVPIALWILGPSSVGKSTISVDTAPRFDIPCRTADNPGGDQRRRLDAVIIDGEFMRDAHGVWKEWIETDDWRSAYPALKAIINHEKEELCHEAVRQRKHLVIPQTALKLPKALAEMEMLIKSGYTNHVLAVVAPLAECQQRGWKRELTTGKRYQADEFQQSISAIPPLIASSNGRYAVVRARERSGTTHGMDFDVLQEGFGGGAVSGLSTPAPPVAMIEAAISRAVGTG</sequence>
<proteinExistence type="predicted"/>
<protein>
    <submittedName>
        <fullName evidence="1">Uncharacterized protein</fullName>
    </submittedName>
</protein>
<name>A0ABP0Q623_9DINO</name>
<dbReference type="SUPFAM" id="SSF52540">
    <property type="entry name" value="P-loop containing nucleoside triphosphate hydrolases"/>
    <property type="match status" value="1"/>
</dbReference>
<dbReference type="EMBL" id="CAXAMN010023929">
    <property type="protein sequence ID" value="CAK9082449.1"/>
    <property type="molecule type" value="Genomic_DNA"/>
</dbReference>
<evidence type="ECO:0000313" key="2">
    <source>
        <dbReference type="Proteomes" id="UP001642484"/>
    </source>
</evidence>
<accession>A0ABP0Q623</accession>
<keyword evidence="2" id="KW-1185">Reference proteome</keyword>
<dbReference type="InterPro" id="IPR027417">
    <property type="entry name" value="P-loop_NTPase"/>
</dbReference>
<dbReference type="Pfam" id="PF13671">
    <property type="entry name" value="AAA_33"/>
    <property type="match status" value="1"/>
</dbReference>
<organism evidence="1 2">
    <name type="scientific">Durusdinium trenchii</name>
    <dbReference type="NCBI Taxonomy" id="1381693"/>
    <lineage>
        <taxon>Eukaryota</taxon>
        <taxon>Sar</taxon>
        <taxon>Alveolata</taxon>
        <taxon>Dinophyceae</taxon>
        <taxon>Suessiales</taxon>
        <taxon>Symbiodiniaceae</taxon>
        <taxon>Durusdinium</taxon>
    </lineage>
</organism>
<gene>
    <name evidence="1" type="ORF">CCMP2556_LOCUS40279</name>
</gene>
<dbReference type="Proteomes" id="UP001642484">
    <property type="component" value="Unassembled WGS sequence"/>
</dbReference>
<evidence type="ECO:0000313" key="1">
    <source>
        <dbReference type="EMBL" id="CAK9082449.1"/>
    </source>
</evidence>
<comment type="caution">
    <text evidence="1">The sequence shown here is derived from an EMBL/GenBank/DDBJ whole genome shotgun (WGS) entry which is preliminary data.</text>
</comment>
<dbReference type="Gene3D" id="3.40.50.300">
    <property type="entry name" value="P-loop containing nucleotide triphosphate hydrolases"/>
    <property type="match status" value="1"/>
</dbReference>
<reference evidence="1 2" key="1">
    <citation type="submission" date="2024-02" db="EMBL/GenBank/DDBJ databases">
        <authorList>
            <person name="Chen Y."/>
            <person name="Shah S."/>
            <person name="Dougan E. K."/>
            <person name="Thang M."/>
            <person name="Chan C."/>
        </authorList>
    </citation>
    <scope>NUCLEOTIDE SEQUENCE [LARGE SCALE GENOMIC DNA]</scope>
</reference>